<dbReference type="GO" id="GO:0016138">
    <property type="term" value="P:glycoside biosynthetic process"/>
    <property type="evidence" value="ECO:0007669"/>
    <property type="project" value="UniProtKB-ARBA"/>
</dbReference>
<accession>A0AAF0TKN9</accession>
<keyword evidence="6" id="KW-1185">Reference proteome</keyword>
<name>A0AAF0TKN9_SOLVR</name>
<gene>
    <name evidence="5" type="ORF">MTR67_016431</name>
</gene>
<dbReference type="PANTHER" id="PTHR48044">
    <property type="entry name" value="GLYCOSYLTRANSFERASE"/>
    <property type="match status" value="1"/>
</dbReference>
<evidence type="ECO:0000313" key="5">
    <source>
        <dbReference type="EMBL" id="WMV23046.1"/>
    </source>
</evidence>
<dbReference type="FunFam" id="3.40.50.2000:FF:000060">
    <property type="entry name" value="Glycosyltransferase"/>
    <property type="match status" value="1"/>
</dbReference>
<evidence type="ECO:0000256" key="2">
    <source>
        <dbReference type="ARBA" id="ARBA00022676"/>
    </source>
</evidence>
<evidence type="ECO:0000313" key="6">
    <source>
        <dbReference type="Proteomes" id="UP001234989"/>
    </source>
</evidence>
<dbReference type="Gene3D" id="3.40.50.2000">
    <property type="entry name" value="Glycogen Phosphorylase B"/>
    <property type="match status" value="2"/>
</dbReference>
<sequence length="158" mass="17925">MDIRSGDIHNTSKVIEGKFLDLLEQAETNLNKKQWAIGPVLPTKLDHISNRNDICLEWLNKQPPRSVLFISFGTTISFSDREIKELAMGLEQSKQRFIWVLRDADRGDIFEGEARKVELPEGYKERVKEVGLVVREWAPQPEILAHSSTGVTVDGILA</sequence>
<dbReference type="InterPro" id="IPR058980">
    <property type="entry name" value="Glyco_transf_N"/>
</dbReference>
<keyword evidence="3" id="KW-0808">Transferase</keyword>
<dbReference type="GO" id="GO:0008194">
    <property type="term" value="F:UDP-glycosyltransferase activity"/>
    <property type="evidence" value="ECO:0007669"/>
    <property type="project" value="InterPro"/>
</dbReference>
<evidence type="ECO:0000256" key="3">
    <source>
        <dbReference type="ARBA" id="ARBA00022679"/>
    </source>
</evidence>
<dbReference type="Proteomes" id="UP001234989">
    <property type="component" value="Chromosome 4"/>
</dbReference>
<dbReference type="AlphaFoldDB" id="A0AAF0TKN9"/>
<protein>
    <recommendedName>
        <fullName evidence="4">Glycosyltransferase N-terminal domain-containing protein</fullName>
    </recommendedName>
</protein>
<reference evidence="5" key="1">
    <citation type="submission" date="2023-08" db="EMBL/GenBank/DDBJ databases">
        <title>A de novo genome assembly of Solanum verrucosum Schlechtendal, a Mexican diploid species geographically isolated from the other diploid A-genome species in potato relatives.</title>
        <authorList>
            <person name="Hosaka K."/>
        </authorList>
    </citation>
    <scope>NUCLEOTIDE SEQUENCE</scope>
    <source>
        <tissue evidence="5">Young leaves</tissue>
    </source>
</reference>
<proteinExistence type="inferred from homology"/>
<feature type="domain" description="Glycosyltransferase N-terminal" evidence="4">
    <location>
        <begin position="3"/>
        <end position="41"/>
    </location>
</feature>
<organism evidence="5 6">
    <name type="scientific">Solanum verrucosum</name>
    <dbReference type="NCBI Taxonomy" id="315347"/>
    <lineage>
        <taxon>Eukaryota</taxon>
        <taxon>Viridiplantae</taxon>
        <taxon>Streptophyta</taxon>
        <taxon>Embryophyta</taxon>
        <taxon>Tracheophyta</taxon>
        <taxon>Spermatophyta</taxon>
        <taxon>Magnoliopsida</taxon>
        <taxon>eudicotyledons</taxon>
        <taxon>Gunneridae</taxon>
        <taxon>Pentapetalae</taxon>
        <taxon>asterids</taxon>
        <taxon>lamiids</taxon>
        <taxon>Solanales</taxon>
        <taxon>Solanaceae</taxon>
        <taxon>Solanoideae</taxon>
        <taxon>Solaneae</taxon>
        <taxon>Solanum</taxon>
    </lineage>
</organism>
<keyword evidence="2" id="KW-0328">Glycosyltransferase</keyword>
<evidence type="ECO:0000256" key="1">
    <source>
        <dbReference type="ARBA" id="ARBA00009995"/>
    </source>
</evidence>
<comment type="similarity">
    <text evidence="1">Belongs to the UDP-glycosyltransferase family.</text>
</comment>
<dbReference type="SUPFAM" id="SSF53756">
    <property type="entry name" value="UDP-Glycosyltransferase/glycogen phosphorylase"/>
    <property type="match status" value="1"/>
</dbReference>
<dbReference type="EMBL" id="CP133615">
    <property type="protein sequence ID" value="WMV23046.1"/>
    <property type="molecule type" value="Genomic_DNA"/>
</dbReference>
<evidence type="ECO:0000259" key="4">
    <source>
        <dbReference type="Pfam" id="PF26168"/>
    </source>
</evidence>
<dbReference type="Pfam" id="PF26168">
    <property type="entry name" value="Glyco_transf_N"/>
    <property type="match status" value="1"/>
</dbReference>
<dbReference type="PANTHER" id="PTHR48044:SF48">
    <property type="entry name" value="GLYCOSYLTRANSFERASE"/>
    <property type="match status" value="1"/>
</dbReference>